<sequence>MAVPRFRLLLVTSTLTGTADSLRIATLAILIYVRTDSALLGAVTFGIGFLPQVIGSALLGALADHIPPRRLIVSGYTLECAAAAVLALTDPPVWACLVLVATVACWTPVAGGASNRLLGASLTGDSYVLGRSLLNMVASSTQLIGLAAGGIAVAVIGPHRSLLVSALAYAAAAAWVHAGLPRLPVPDQPGPGDSAERGTWFAVRDSLAGIRKILADRRVRRLLIVFWLPAGFVAGAEGLIVPYAGENGFPTGSSAWLLACLPGGMLLGDLVSGRLMGPAARERAVVPLMALLGSPLVFFISDPPYVVCAVLLVVAGVGFAYGLGLQRSFLDSVDGPHQGQAFGLLASGLMTLQGVGPAVFGGFAQAATAGTAMAVAGLATLATAAWTALTSAVGAMVTDAPS</sequence>
<keyword evidence="5 6" id="KW-0472">Membrane</keyword>
<dbReference type="AlphaFoldDB" id="A0A143SZH3"/>
<keyword evidence="2" id="KW-1003">Cell membrane</keyword>
<evidence type="ECO:0000256" key="2">
    <source>
        <dbReference type="ARBA" id="ARBA00022475"/>
    </source>
</evidence>
<evidence type="ECO:0000313" key="7">
    <source>
        <dbReference type="EMBL" id="BAU77557.1"/>
    </source>
</evidence>
<dbReference type="Pfam" id="PF07690">
    <property type="entry name" value="MFS_1"/>
    <property type="match status" value="1"/>
</dbReference>
<keyword evidence="7" id="KW-0614">Plasmid</keyword>
<evidence type="ECO:0000256" key="6">
    <source>
        <dbReference type="SAM" id="Phobius"/>
    </source>
</evidence>
<dbReference type="GO" id="GO:0005886">
    <property type="term" value="C:plasma membrane"/>
    <property type="evidence" value="ECO:0007669"/>
    <property type="project" value="UniProtKB-SubCell"/>
</dbReference>
<dbReference type="Gene3D" id="1.20.1250.20">
    <property type="entry name" value="MFS general substrate transporter like domains"/>
    <property type="match status" value="1"/>
</dbReference>
<dbReference type="InterPro" id="IPR036259">
    <property type="entry name" value="MFS_trans_sf"/>
</dbReference>
<evidence type="ECO:0000256" key="1">
    <source>
        <dbReference type="ARBA" id="ARBA00004651"/>
    </source>
</evidence>
<feature type="transmembrane region" description="Helical" evidence="6">
    <location>
        <begin position="133"/>
        <end position="156"/>
    </location>
</feature>
<evidence type="ECO:0000256" key="4">
    <source>
        <dbReference type="ARBA" id="ARBA00022989"/>
    </source>
</evidence>
<dbReference type="SUPFAM" id="SSF103473">
    <property type="entry name" value="MFS general substrate transporter"/>
    <property type="match status" value="1"/>
</dbReference>
<keyword evidence="3 6" id="KW-0812">Transmembrane</keyword>
<feature type="transmembrane region" description="Helical" evidence="6">
    <location>
        <begin position="306"/>
        <end position="323"/>
    </location>
</feature>
<feature type="transmembrane region" description="Helical" evidence="6">
    <location>
        <begin position="94"/>
        <end position="113"/>
    </location>
</feature>
<keyword evidence="4 6" id="KW-1133">Transmembrane helix</keyword>
<organism evidence="7">
    <name type="scientific">Streptomyces avermitilis (strain ATCC 31267 / DSM 46492 / JCM 5070 / NBRC 14893 / NCIMB 12804 / NRRL 8165 / MA-4680)</name>
    <dbReference type="NCBI Taxonomy" id="227882"/>
    <lineage>
        <taxon>Bacteria</taxon>
        <taxon>Bacillati</taxon>
        <taxon>Actinomycetota</taxon>
        <taxon>Actinomycetes</taxon>
        <taxon>Kitasatosporales</taxon>
        <taxon>Streptomycetaceae</taxon>
        <taxon>Streptomyces</taxon>
    </lineage>
</organism>
<name>A0A143SZH3_STRAW</name>
<feature type="transmembrane region" description="Helical" evidence="6">
    <location>
        <begin position="372"/>
        <end position="397"/>
    </location>
</feature>
<evidence type="ECO:0000256" key="3">
    <source>
        <dbReference type="ARBA" id="ARBA00022692"/>
    </source>
</evidence>
<gene>
    <name evidence="7" type="ORF">SAVERM_2p113</name>
</gene>
<dbReference type="EMBL" id="AP017380">
    <property type="protein sequence ID" value="BAU77557.1"/>
    <property type="molecule type" value="Genomic_DNA"/>
</dbReference>
<feature type="transmembrane region" description="Helical" evidence="6">
    <location>
        <begin position="37"/>
        <end position="59"/>
    </location>
</feature>
<dbReference type="InterPro" id="IPR011701">
    <property type="entry name" value="MFS"/>
</dbReference>
<feature type="transmembrane region" description="Helical" evidence="6">
    <location>
        <begin position="344"/>
        <end position="366"/>
    </location>
</feature>
<protein>
    <submittedName>
        <fullName evidence="7">Putative major facilitator transporter</fullName>
    </submittedName>
</protein>
<dbReference type="GO" id="GO:0022857">
    <property type="term" value="F:transmembrane transporter activity"/>
    <property type="evidence" value="ECO:0007669"/>
    <property type="project" value="InterPro"/>
</dbReference>
<comment type="subcellular location">
    <subcellularLocation>
        <location evidence="1">Cell membrane</location>
        <topology evidence="1">Multi-pass membrane protein</topology>
    </subcellularLocation>
</comment>
<reference evidence="7" key="1">
    <citation type="submission" date="2016-03" db="EMBL/GenBank/DDBJ databases">
        <title>Complete sequence of the second linear plasmid SAP2 of Streptomyces avermitilis.</title>
        <authorList>
            <person name="Ikeda H."/>
        </authorList>
    </citation>
    <scope>NUCLEOTIDE SEQUENCE</scope>
    <source>
        <strain evidence="7">MA-4680</strain>
        <plasmid evidence="7">SAP2</plasmid>
    </source>
</reference>
<feature type="transmembrane region" description="Helical" evidence="6">
    <location>
        <begin position="71"/>
        <end position="88"/>
    </location>
</feature>
<feature type="transmembrane region" description="Helical" evidence="6">
    <location>
        <begin position="222"/>
        <end position="243"/>
    </location>
</feature>
<dbReference type="PANTHER" id="PTHR23513:SF11">
    <property type="entry name" value="STAPHYLOFERRIN A TRANSPORTER"/>
    <property type="match status" value="1"/>
</dbReference>
<geneLocation type="plasmid" evidence="7">
    <name>SAP2</name>
</geneLocation>
<feature type="transmembrane region" description="Helical" evidence="6">
    <location>
        <begin position="255"/>
        <end position="272"/>
    </location>
</feature>
<dbReference type="PANTHER" id="PTHR23513">
    <property type="entry name" value="INTEGRAL MEMBRANE EFFLUX PROTEIN-RELATED"/>
    <property type="match status" value="1"/>
</dbReference>
<evidence type="ECO:0000256" key="5">
    <source>
        <dbReference type="ARBA" id="ARBA00023136"/>
    </source>
</evidence>
<accession>A0A143SZH3</accession>
<proteinExistence type="predicted"/>